<organism evidence="3 4">
    <name type="scientific">Actinobacillus delphinicola</name>
    <dbReference type="NCBI Taxonomy" id="51161"/>
    <lineage>
        <taxon>Bacteria</taxon>
        <taxon>Pseudomonadati</taxon>
        <taxon>Pseudomonadota</taxon>
        <taxon>Gammaproteobacteria</taxon>
        <taxon>Pasteurellales</taxon>
        <taxon>Pasteurellaceae</taxon>
        <taxon>Actinobacillus</taxon>
    </lineage>
</organism>
<proteinExistence type="predicted"/>
<dbReference type="SUPFAM" id="SSF54534">
    <property type="entry name" value="FKBP-like"/>
    <property type="match status" value="1"/>
</dbReference>
<dbReference type="GO" id="GO:0003677">
    <property type="term" value="F:DNA binding"/>
    <property type="evidence" value="ECO:0007669"/>
    <property type="project" value="InterPro"/>
</dbReference>
<protein>
    <submittedName>
        <fullName evidence="3">Transcription elongation factor GreA</fullName>
    </submittedName>
</protein>
<evidence type="ECO:0000256" key="1">
    <source>
        <dbReference type="SAM" id="Coils"/>
    </source>
</evidence>
<dbReference type="GO" id="GO:0032784">
    <property type="term" value="P:regulation of DNA-templated transcription elongation"/>
    <property type="evidence" value="ECO:0007669"/>
    <property type="project" value="InterPro"/>
</dbReference>
<dbReference type="GO" id="GO:0006354">
    <property type="term" value="P:DNA-templated transcription elongation"/>
    <property type="evidence" value="ECO:0007669"/>
    <property type="project" value="TreeGrafter"/>
</dbReference>
<evidence type="ECO:0000313" key="3">
    <source>
        <dbReference type="EMBL" id="VEJ09469.1"/>
    </source>
</evidence>
<dbReference type="OrthoDB" id="8537952at2"/>
<dbReference type="PANTHER" id="PTHR30437:SF4">
    <property type="entry name" value="TRANSCRIPTION ELONGATION FACTOR GREA"/>
    <property type="match status" value="1"/>
</dbReference>
<gene>
    <name evidence="3" type="primary">greA_2</name>
    <name evidence="3" type="ORF">NCTC12871_00930</name>
</gene>
<dbReference type="PIRSF" id="PIRSF006092">
    <property type="entry name" value="GreA_GreB"/>
    <property type="match status" value="1"/>
</dbReference>
<feature type="domain" description="Transcription elongation factor GreA/GreB C-terminal" evidence="2">
    <location>
        <begin position="89"/>
        <end position="162"/>
    </location>
</feature>
<keyword evidence="3" id="KW-0648">Protein biosynthesis</keyword>
<dbReference type="Proteomes" id="UP000279799">
    <property type="component" value="Chromosome"/>
</dbReference>
<dbReference type="FunFam" id="3.10.50.30:FF:000001">
    <property type="entry name" value="Transcription elongation factor GreA"/>
    <property type="match status" value="1"/>
</dbReference>
<dbReference type="EMBL" id="LR134510">
    <property type="protein sequence ID" value="VEJ09469.1"/>
    <property type="molecule type" value="Genomic_DNA"/>
</dbReference>
<dbReference type="GO" id="GO:0070063">
    <property type="term" value="F:RNA polymerase binding"/>
    <property type="evidence" value="ECO:0007669"/>
    <property type="project" value="InterPro"/>
</dbReference>
<dbReference type="InterPro" id="IPR001437">
    <property type="entry name" value="Tscrpt_elong_fac_GreA/B_C"/>
</dbReference>
<keyword evidence="1" id="KW-0175">Coiled coil</keyword>
<evidence type="ECO:0000259" key="2">
    <source>
        <dbReference type="Pfam" id="PF01272"/>
    </source>
</evidence>
<dbReference type="Pfam" id="PF01272">
    <property type="entry name" value="GreA_GreB"/>
    <property type="match status" value="1"/>
</dbReference>
<reference evidence="3 4" key="1">
    <citation type="submission" date="2018-12" db="EMBL/GenBank/DDBJ databases">
        <authorList>
            <consortium name="Pathogen Informatics"/>
        </authorList>
    </citation>
    <scope>NUCLEOTIDE SEQUENCE [LARGE SCALE GENOMIC DNA]</scope>
    <source>
        <strain evidence="3 4">NCTC12871</strain>
    </source>
</reference>
<keyword evidence="3" id="KW-0251">Elongation factor</keyword>
<feature type="coiled-coil region" evidence="1">
    <location>
        <begin position="36"/>
        <end position="92"/>
    </location>
</feature>
<evidence type="ECO:0000313" key="4">
    <source>
        <dbReference type="Proteomes" id="UP000279799"/>
    </source>
</evidence>
<dbReference type="Gene3D" id="3.10.50.30">
    <property type="entry name" value="Transcription elongation factor, GreA/GreB, C-terminal domain"/>
    <property type="match status" value="1"/>
</dbReference>
<name>A0A448TU04_9PAST</name>
<dbReference type="KEGG" id="adp:NCTC12871_00930"/>
<keyword evidence="4" id="KW-1185">Reference proteome</keyword>
<dbReference type="InterPro" id="IPR036953">
    <property type="entry name" value="GreA/GreB_C_sf"/>
</dbReference>
<dbReference type="GO" id="GO:0003746">
    <property type="term" value="F:translation elongation factor activity"/>
    <property type="evidence" value="ECO:0007669"/>
    <property type="project" value="UniProtKB-KW"/>
</dbReference>
<dbReference type="PANTHER" id="PTHR30437">
    <property type="entry name" value="TRANSCRIPTION ELONGATION FACTOR GREA"/>
    <property type="match status" value="1"/>
</dbReference>
<dbReference type="InterPro" id="IPR023459">
    <property type="entry name" value="Tscrpt_elong_fac_GreA/B_fam"/>
</dbReference>
<dbReference type="AlphaFoldDB" id="A0A448TU04"/>
<accession>A0A448TU04</accession>
<sequence>MSRAFVKENDDMEVSVVAPRAFLPEGEINYVTLQGMDALRQEQRDLISELDALKQQNLGNNRPQQQYLQAKLQLLEQRISSAKVINNQATDKVRFGSKVVLYKPEEDCTCRYQIVGVDEADAKQYKISYLSPIARALMNKEVGDSIQVKTPNGMREMEIEEILA</sequence>
<dbReference type="RefSeq" id="WP_126599427.1">
    <property type="nucleotide sequence ID" value="NZ_LR134510.1"/>
</dbReference>